<dbReference type="InterPro" id="IPR036427">
    <property type="entry name" value="Bromodomain-like_sf"/>
</dbReference>
<feature type="compositionally biased region" description="Basic and acidic residues" evidence="7">
    <location>
        <begin position="4352"/>
        <end position="4365"/>
    </location>
</feature>
<feature type="compositionally biased region" description="Acidic residues" evidence="7">
    <location>
        <begin position="4484"/>
        <end position="4511"/>
    </location>
</feature>
<feature type="repeat" description="WD" evidence="5">
    <location>
        <begin position="922"/>
        <end position="963"/>
    </location>
</feature>
<evidence type="ECO:0000313" key="10">
    <source>
        <dbReference type="Proteomes" id="UP000224006"/>
    </source>
</evidence>
<feature type="region of interest" description="Disordered" evidence="7">
    <location>
        <begin position="88"/>
        <end position="132"/>
    </location>
</feature>
<feature type="compositionally biased region" description="Low complexity" evidence="7">
    <location>
        <begin position="3492"/>
        <end position="3508"/>
    </location>
</feature>
<evidence type="ECO:0000256" key="6">
    <source>
        <dbReference type="SAM" id="Coils"/>
    </source>
</evidence>
<feature type="compositionally biased region" description="Low complexity" evidence="7">
    <location>
        <begin position="1522"/>
        <end position="1540"/>
    </location>
</feature>
<feature type="region of interest" description="Disordered" evidence="7">
    <location>
        <begin position="2486"/>
        <end position="2557"/>
    </location>
</feature>
<dbReference type="Pfam" id="PF13832">
    <property type="entry name" value="zf-HC5HC2H_2"/>
    <property type="match status" value="1"/>
</dbReference>
<feature type="region of interest" description="Disordered" evidence="7">
    <location>
        <begin position="500"/>
        <end position="540"/>
    </location>
</feature>
<dbReference type="Proteomes" id="UP000224006">
    <property type="component" value="Unassembled WGS sequence"/>
</dbReference>
<keyword evidence="3 4" id="KW-0103">Bromodomain</keyword>
<feature type="compositionally biased region" description="Low complexity" evidence="7">
    <location>
        <begin position="3653"/>
        <end position="3664"/>
    </location>
</feature>
<feature type="compositionally biased region" description="Low complexity" evidence="7">
    <location>
        <begin position="3472"/>
        <end position="3482"/>
    </location>
</feature>
<feature type="region of interest" description="Disordered" evidence="7">
    <location>
        <begin position="3472"/>
        <end position="3525"/>
    </location>
</feature>
<dbReference type="Gene3D" id="1.20.920.10">
    <property type="entry name" value="Bromodomain-like"/>
    <property type="match status" value="1"/>
</dbReference>
<dbReference type="OrthoDB" id="332463at2759"/>
<feature type="compositionally biased region" description="Low complexity" evidence="7">
    <location>
        <begin position="296"/>
        <end position="305"/>
    </location>
</feature>
<dbReference type="PROSITE" id="PS50014">
    <property type="entry name" value="BROMODOMAIN_2"/>
    <property type="match status" value="1"/>
</dbReference>
<dbReference type="KEGG" id="bbes:BESB_072950"/>
<feature type="domain" description="Bromo" evidence="8">
    <location>
        <begin position="3813"/>
        <end position="3895"/>
    </location>
</feature>
<dbReference type="EMBL" id="NWUJ01000007">
    <property type="protein sequence ID" value="PFH34143.1"/>
    <property type="molecule type" value="Genomic_DNA"/>
</dbReference>
<feature type="compositionally biased region" description="Basic and acidic residues" evidence="7">
    <location>
        <begin position="4436"/>
        <end position="4445"/>
    </location>
</feature>
<feature type="compositionally biased region" description="Basic and acidic residues" evidence="7">
    <location>
        <begin position="2134"/>
        <end position="2149"/>
    </location>
</feature>
<feature type="compositionally biased region" description="Gly residues" evidence="7">
    <location>
        <begin position="2420"/>
        <end position="2436"/>
    </location>
</feature>
<dbReference type="Pfam" id="PF00439">
    <property type="entry name" value="Bromodomain"/>
    <property type="match status" value="1"/>
</dbReference>
<feature type="compositionally biased region" description="Basic and acidic residues" evidence="7">
    <location>
        <begin position="4220"/>
        <end position="4231"/>
    </location>
</feature>
<feature type="region of interest" description="Disordered" evidence="7">
    <location>
        <begin position="2102"/>
        <end position="2264"/>
    </location>
</feature>
<feature type="compositionally biased region" description="Acidic residues" evidence="7">
    <location>
        <begin position="1783"/>
        <end position="1794"/>
    </location>
</feature>
<dbReference type="GeneID" id="40312221"/>
<keyword evidence="2" id="KW-0677">Repeat</keyword>
<feature type="compositionally biased region" description="Polar residues" evidence="7">
    <location>
        <begin position="3186"/>
        <end position="3197"/>
    </location>
</feature>
<feature type="region of interest" description="Disordered" evidence="7">
    <location>
        <begin position="1177"/>
        <end position="1239"/>
    </location>
</feature>
<evidence type="ECO:0000256" key="1">
    <source>
        <dbReference type="ARBA" id="ARBA00022574"/>
    </source>
</evidence>
<sequence>MLPLEPPGGRGFAGGGGDEKSDDDLCGSDGAFAFVSPPKTCDPRTHPGRRSSGGLSFFAGCERADDTLRALAASSSYVSPLACSLPLDLEEAGGGQGDRPARKEGEAGAGAPLSQSEPERGDAALSQLPAAGRSGFQPGGASFAYPLSSPAYLPLSSHGHAPPQYSSPLCYPSASPCGSSLSSCASAPSAHPPAPLASPGGDSAGVLYAVPDGSSTSAAPPTAWSACGGGAPSAPLSPGEPGLAQRFLSHSVQPLPCGASPFPFSASASPNVPLQALPGEMAHSGYARQYSASAAFPPAQAPSQPCDTPPPAFFQQPLRLSAPATGSVPCAPSFPAESPACASASSGPLPGAPCTFFSAPSSPPPSSVAAGACSPPPPSSSSSSVSCCSTPSARSAARSPARSGADVEPKAPGGAVADGALLSGEAGVRGGHLAGSREAAGASWPAAGGATPTRNVRRPRREDARRDESPPRPRGLRIASRFPGALAVLPDAAHALRLPVPCARGPREETDDGGERECKPEEEEAPARKEDPPGPRGEAASSFSSMLLYLAAERLVAEGENELSSAVYRHLVKSRQKAAAQQLPSCHNWQGEVRLLTPAESSMVLPRPVRPPAQRWSLTTPGSAGRGLDGEEAGAEGDRRRRMEQSTTGRETAGAERLTRRAPASAAASSCESPGLRQEFQVFMSDLIFLLSSRMSGQLSVEDFLRHSWPPNLALLATTVERPRSLGGVATGARSSEDLSLAAPQGPSFSSPQLHLLRCRATPFSPVSSHSWTSSPGPLFSFSRNLFLLHRSGRFSRALSLPPRAAFPSCSDCCTLSSGFILTSAAHAFSPSASPLLMSASLVKNGAVLGAMPRGVAPAAAAAFASGAGTQAAAPTAVAAGPWLAWSRRVKRVANIWGHQISHEELLSGERPALDNQFQIGLVREPAAVYVVRYDATGSVILTGGDDGLVKVWDAATGQLIYALIKHQGDITDIDLHPNNSLLLSGCGKGEVRLWRILPAGWIPVCAVLVPERVAWARFLAARRRAGRGDRSYGPRAAFSEQEQVRGREEGDSTRLWRGGHQRAQGGAPAGGMDSEETDALAAVTKRGEGAEEREGADDDDDDPVSLVIVGCDDRKIRFYDLRALLETPPLGGPGGRSPVLPLLEAEWGTSLLPRAMDLSKVPLDASGSFLLALGLEAPEPGGDSPGSPQHAATAPPTSSPSVLTCSLLASGGATGPSDGGVHTRSASPPASSAYRALVVRTPSAAQLRALRRLRREEEERDRLERRRRDGEKLLGVEARKGPEEGTGDRDDGRRRTRFGGDARAGKADNDKHAQPGLLFADLTPSHCAFPDVCFAWHSADLVTGGDDGNVFLWSFSSLAAASSPPSASPYASRLRSSSSASSAWPAGRRGFAGELASANTPSKFFLLSLSIQRLLEGRYLPGSSARARPSSPLFPFSPVSLGDGACSSASAFPLLQASSGGSRPQSGSAGGSGGAVPAPTSSPASSQAHSSHRYGSGGRGGWGAGGRSQHGRGGGGGGSGRHSSSSSISSSSSEGSGSSDSDEGAEGEAAGGSRCGRRGRPPCRPPRFVRGGAGGREGGPAAGAAAGSSGGFEDKDILAAGVGDSPRHAADASGVRYNLLALAFTCDDSLVCVADAVSRKTSKARMETLKPLDQSLSIFPSPPAVSVAAPGARLPPPRPKTCRVGALSFQGVTEGLVSQLKPHPVSPVLMVCSTFRGEILLLDMSEARARARAGLGGGVVHSPRAAWGEPAGRASAGGRAASSSPCGEEDADGWGSAQPASEWEEAGGSEEEEKQALPWHWEGGCVVLRKLRLGSQCSWLDLAWAPNGLQFAGTHRLGCLSIFADGSSPLFEVTLFEQFLSSEYRDTHRDSDSLLLTDAGTRQAPHLLSRGILMDAARQPYPLHVQPASLVLPFLSVGCRNAHLHMCMRCLRRRLPGALRSDAALFLKKMYCREKASGNASAFASLLISPCPCCPSSEKAWQFADPSKCPFCYGDSSVGAAAPDGTRELGDAQGGPAGRGRRAETDGGGSGQRGESRTAFRLWQCLPPTSDLASRLESLLRRRVRRRAIHLLRSSQQRKVEDLSDLSPAPAVAAGVAAADSSAPSACPASPAQAEAPRGGARETVEAPQGTEVPERVTDAKPVGDRDAGNCGGAADAAREGRGDPSETQVAEERALEDGQHGVDSGDQQAERKRQGVDEGRSRARGELAAGVPLRRDEDNLLSDEEGDMHASLQGAPWVEESDRQPERHEGGRPGGRAYSATSDVAVSNEARRLAILHRHRLEHHCIWKLQRSSSRGNILILRTFVASLLQGRRMPVALVRPPLEDEAWLTQVNAFSSFSSPPPQTARQAWGSARALGGDSGASSSRVSPPPRRGAASRRVRDRDDSERESDSDFELHDDEHAEGSHRALPSGSLQRGGTTGAWGSSGGVSGAGGAVSRSGRVVGFQDLHQRAGGEHSSPPASSSTRLSSRIALRRGVADFQSLSSPILSGSAGRAGGGVPGAVASGRGSRRRGSRWRLMPDEGWSSEGSSDDADDGRRGDEAERDRRAGRRSCRLAGESTVNPIAMLQDPTLPANVQRVLRQLLDDDDLKQLRQQERQSQKEKQAREKKKHAARGGPGGSAGTDDDEEAEGLWGELPVDRIDAEGREQHLLCLASLLKPEREAAAATLEAQWVSTGHVKPAGEASQAAEMAEPRGAAGSPSPHGCSSQPSPLAELGSTSSLVPTGVRRSERTQASSSWASSASASPSVSSSSSTAAQRSPSDAPAPLEDCTLCGVAHRCKLCGLGASSLAVPDWRFINTLEDFDEAGHAEEDKKAYHSRLLAGEAPPSSVLHLPLGELVGPFFLASLGAHRDGSGASSARGEPRRRGPRGDEKEREMEELAGVWVHTRCLMAVSELDVDCHARGFNNLKMRVEEARSHTCSFCSTRGPTVQCTFCPRTFHYPCSLKSYLASGLTAHQLGFPASTASFALPASAVALPASSFSSYLSIAFSSTSLVGDSPAMREARVAAFLAAGKLQPLQRTRCLPDPLYYGRYVCFWCRKSRQMKTLLSYLTGEVFLSARSREWLTVSHRCPAGFISASNPPLVSASADPPRASPSPPYSCCASSSLCRVLPLPPVGSFAPKPKAPERGGRRGRGALQSPGEQEARHGAPEAACDRTGEPLSAAESHKDETMRAGQTEKAEVQPESQGDQPTPSETAKDHGEAAGGGRVSGLRFSRSEIEEHGGETEALLDSVTLPPEDELPCCFTSVGVYVPQLGDVLRYFPHLHQNPVLPHDRVQLWQPEIFLPCDVLVTNISYEFPGLPVDEEPVAVFAVLELSVVRPECLYGRRFEVHFAPSLDGEADYLVPLLDVNRGLLRLAQLREGEDCRAYMDGKFYTARVEHIKRGPPALLKEALCGKKPAPTDSATAALESVLPPQPLGDADAARPHPSLLAAAASAVRVVAGPKAGEARPFAKDEAAGDRGGAALPAAASSGVAASNPATTAAQDGGREVSASSSSGSEASAGRAGRVDGAPQGEDGGEEHAGGLLEGAEARAPAVDGALAVQAALAPCDWPVFPTPGVVNCARLLRLGGEKMTARVLQELGDKAHSSRLGAAFFAERTQEMGRWSQIAGLGLEAIRVHYYNEEEEARLKGASPPTAATGSGEGSRSRGAEAGARGKGASATPLGESEGADDQEQWLNAWEVDFALGARDTLHATLQRQLQEAEFPRARQLELFAALDALMLMEDDEGEDARESSKRGAARRRAERGAGRRRRGRSRRRRQAAEDADAGGEEDEDEGGEMHERERSEGKDEGDEEASTAALQSGDTSAAAGSPVFELFIDPIATIGDTRGARRAAPSWLERYWKEVPLPISLSLIRERLWNGYYRREPALHFDFHLLLHDCRLFNPPGDPVHTLSYRLEEELMRRDLLPKAPLTPTTDKPWGFAPGRGPETPGADPSPQNLFAHLRRHTETQLALARELEARIQRTAVEWVEEARETAGAEEETAAAKAEMHARHTSGDAPEKLEGRGRGDEETRREDERRRQARLRRFEGEASRSGSPQEVKSSARWRDAPPGERNGLRRSDHASEAAGGRASAEDSTACQAAQAVKPDVTHVAPSHGDFHSASAVRPTLGTETAVGAGGSSRLTGEGSRGEASLPEDETFAACASRKRASPEEGGEAPTGDESACDDVSPANRTKRPRTVRDPPPSSPSSASASSASSFLGGFRDVDGVSQESAELGREARLRDRFSASPRDSSASENSRAASSSWLNGPEGLVGAGCSGARASGAPVLGTTRSGRVVKRNVMFSEASEREEEDEKGRGGGGGVKDRERRASRHRDADSLATASGRSERPAGSVAGAGRRGRRTRAGARDAEGDEPRAGGDDGEDEDLKKVLALSVQTFKEEQARKQSKKDGDGNGATHATMNREGVDSCTSRGATPIEAMNGTRIGTRAHVAEGGESERGVGAAVFVEPSGLMASESGRLLAARARGRARGRVKGEEDSLAESSEDGDEEDEEDSIDEDDEEYNEDEKPGARRGQNKPRGGRPPPRGSRGRGSRKTHLGGSLRARKRRRSAGSDSSSFFSGSDGDAEDLSPTGRPERRRLVAARPSPESEPAGIRRPSRTKNAQR</sequence>
<feature type="compositionally biased region" description="Basic and acidic residues" evidence="7">
    <location>
        <begin position="2190"/>
        <end position="2207"/>
    </location>
</feature>
<feature type="compositionally biased region" description="Basic and acidic residues" evidence="7">
    <location>
        <begin position="505"/>
        <end position="533"/>
    </location>
</feature>
<feature type="region of interest" description="Disordered" evidence="7">
    <location>
        <begin position="1750"/>
        <end position="1796"/>
    </location>
</feature>
<feature type="compositionally biased region" description="Low complexity" evidence="7">
    <location>
        <begin position="439"/>
        <end position="450"/>
    </location>
</feature>
<feature type="region of interest" description="Disordered" evidence="7">
    <location>
        <begin position="2853"/>
        <end position="2878"/>
    </location>
</feature>
<dbReference type="InterPro" id="IPR019775">
    <property type="entry name" value="WD40_repeat_CS"/>
</dbReference>
<protein>
    <recommendedName>
        <fullName evidence="8">Bromo domain-containing protein</fullName>
    </recommendedName>
</protein>
<feature type="compositionally biased region" description="Basic and acidic residues" evidence="7">
    <location>
        <begin position="2537"/>
        <end position="2548"/>
    </location>
</feature>
<keyword evidence="10" id="KW-1185">Reference proteome</keyword>
<feature type="compositionally biased region" description="Basic and acidic residues" evidence="7">
    <location>
        <begin position="4384"/>
        <end position="4398"/>
    </location>
</feature>
<feature type="compositionally biased region" description="Basic and acidic residues" evidence="7">
    <location>
        <begin position="3992"/>
        <end position="4036"/>
    </location>
</feature>
<feature type="compositionally biased region" description="Basic residues" evidence="7">
    <location>
        <begin position="4602"/>
        <end position="4611"/>
    </location>
</feature>
<feature type="compositionally biased region" description="Basic and acidic residues" evidence="7">
    <location>
        <begin position="2863"/>
        <end position="2878"/>
    </location>
</feature>
<feature type="region of interest" description="Disordered" evidence="7">
    <location>
        <begin position="4469"/>
        <end position="4611"/>
    </location>
</feature>
<dbReference type="InterPro" id="IPR036322">
    <property type="entry name" value="WD40_repeat_dom_sf"/>
</dbReference>
<feature type="region of interest" description="Disordered" evidence="7">
    <location>
        <begin position="3628"/>
        <end position="3675"/>
    </location>
</feature>
<dbReference type="Pfam" id="PF00400">
    <property type="entry name" value="WD40"/>
    <property type="match status" value="2"/>
</dbReference>
<organism evidence="9 10">
    <name type="scientific">Besnoitia besnoiti</name>
    <name type="common">Apicomplexan protozoan</name>
    <dbReference type="NCBI Taxonomy" id="94643"/>
    <lineage>
        <taxon>Eukaryota</taxon>
        <taxon>Sar</taxon>
        <taxon>Alveolata</taxon>
        <taxon>Apicomplexa</taxon>
        <taxon>Conoidasida</taxon>
        <taxon>Coccidia</taxon>
        <taxon>Eucoccidiorida</taxon>
        <taxon>Eimeriorina</taxon>
        <taxon>Sarcocystidae</taxon>
        <taxon>Besnoitia</taxon>
    </lineage>
</organism>
<feature type="compositionally biased region" description="Acidic residues" evidence="7">
    <location>
        <begin position="3767"/>
        <end position="3780"/>
    </location>
</feature>
<feature type="compositionally biased region" description="Low complexity" evidence="7">
    <location>
        <begin position="4558"/>
        <end position="4569"/>
    </location>
</feature>
<dbReference type="SMART" id="SM00320">
    <property type="entry name" value="WD40"/>
    <property type="match status" value="4"/>
</dbReference>
<dbReference type="InterPro" id="IPR015943">
    <property type="entry name" value="WD40/YVTN_repeat-like_dom_sf"/>
</dbReference>
<keyword evidence="1 5" id="KW-0853">WD repeat</keyword>
<feature type="region of interest" description="Disordered" evidence="7">
    <location>
        <begin position="1458"/>
        <end position="1591"/>
    </location>
</feature>
<feature type="compositionally biased region" description="Gly residues" evidence="7">
    <location>
        <begin position="1496"/>
        <end position="1521"/>
    </location>
</feature>
<evidence type="ECO:0000259" key="8">
    <source>
        <dbReference type="PROSITE" id="PS50014"/>
    </source>
</evidence>
<feature type="compositionally biased region" description="Low complexity" evidence="7">
    <location>
        <begin position="2102"/>
        <end position="2118"/>
    </location>
</feature>
<gene>
    <name evidence="9" type="ORF">BESB_072950</name>
</gene>
<dbReference type="PROSITE" id="PS50082">
    <property type="entry name" value="WD_REPEATS_2"/>
    <property type="match status" value="2"/>
</dbReference>
<dbReference type="SUPFAM" id="SSF50978">
    <property type="entry name" value="WD40 repeat-like"/>
    <property type="match status" value="1"/>
</dbReference>
<evidence type="ECO:0000256" key="5">
    <source>
        <dbReference type="PROSITE-ProRule" id="PRU00221"/>
    </source>
</evidence>
<feature type="region of interest" description="Disordered" evidence="7">
    <location>
        <begin position="364"/>
        <end position="479"/>
    </location>
</feature>
<dbReference type="GO" id="GO:0006357">
    <property type="term" value="P:regulation of transcription by RNA polymerase II"/>
    <property type="evidence" value="ECO:0007669"/>
    <property type="project" value="TreeGrafter"/>
</dbReference>
<feature type="compositionally biased region" description="Basic and acidic residues" evidence="7">
    <location>
        <begin position="3781"/>
        <end position="3792"/>
    </location>
</feature>
<feature type="compositionally biased region" description="Low complexity" evidence="7">
    <location>
        <begin position="219"/>
        <end position="242"/>
    </location>
</feature>
<feature type="region of interest" description="Disordered" evidence="7">
    <location>
        <begin position="2339"/>
        <end position="2438"/>
    </location>
</feature>
<feature type="compositionally biased region" description="Low complexity" evidence="7">
    <location>
        <begin position="4193"/>
        <end position="4203"/>
    </location>
</feature>
<reference evidence="9 10" key="1">
    <citation type="submission" date="2017-09" db="EMBL/GenBank/DDBJ databases">
        <title>Genome sequencing of Besnoitia besnoiti strain Bb-Ger1.</title>
        <authorList>
            <person name="Schares G."/>
            <person name="Venepally P."/>
            <person name="Lorenzi H.A."/>
        </authorList>
    </citation>
    <scope>NUCLEOTIDE SEQUENCE [LARGE SCALE GENOMIC DNA]</scope>
    <source>
        <strain evidence="9 10">Bb-Ger1</strain>
    </source>
</reference>
<feature type="compositionally biased region" description="Acidic residues" evidence="7">
    <location>
        <begin position="1095"/>
        <end position="1104"/>
    </location>
</feature>
<dbReference type="PROSITE" id="PS50294">
    <property type="entry name" value="WD_REPEATS_REGION"/>
    <property type="match status" value="2"/>
</dbReference>
<comment type="caution">
    <text evidence="9">The sequence shown here is derived from an EMBL/GenBank/DDBJ whole genome shotgun (WGS) entry which is preliminary data.</text>
</comment>
<dbReference type="PANTHER" id="PTHR16266:SF17">
    <property type="entry name" value="BRWD3"/>
    <property type="match status" value="1"/>
</dbReference>
<feature type="region of interest" description="Disordered" evidence="7">
    <location>
        <begin position="3977"/>
        <end position="4446"/>
    </location>
</feature>
<feature type="compositionally biased region" description="Low complexity" evidence="7">
    <location>
        <begin position="1752"/>
        <end position="1765"/>
    </location>
</feature>
<feature type="compositionally biased region" description="Basic residues" evidence="7">
    <location>
        <begin position="4534"/>
        <end position="4556"/>
    </location>
</feature>
<evidence type="ECO:0000256" key="7">
    <source>
        <dbReference type="SAM" id="MobiDB-lite"/>
    </source>
</evidence>
<feature type="compositionally biased region" description="Low complexity" evidence="7">
    <location>
        <begin position="1225"/>
        <end position="1237"/>
    </location>
</feature>
<dbReference type="GO" id="GO:0005634">
    <property type="term" value="C:nucleus"/>
    <property type="evidence" value="ECO:0007669"/>
    <property type="project" value="TreeGrafter"/>
</dbReference>
<accession>A0A2A9MEP2</accession>
<feature type="compositionally biased region" description="Basic and acidic residues" evidence="7">
    <location>
        <begin position="1043"/>
        <end position="1055"/>
    </location>
</feature>
<feature type="repeat" description="WD" evidence="5">
    <location>
        <begin position="964"/>
        <end position="997"/>
    </location>
</feature>
<dbReference type="InterPro" id="IPR001487">
    <property type="entry name" value="Bromodomain"/>
</dbReference>
<feature type="compositionally biased region" description="Basic and acidic residues" evidence="7">
    <location>
        <begin position="2242"/>
        <end position="2253"/>
    </location>
</feature>
<feature type="compositionally biased region" description="Basic and acidic residues" evidence="7">
    <location>
        <begin position="4309"/>
        <end position="4323"/>
    </location>
</feature>
<feature type="region of interest" description="Disordered" evidence="7">
    <location>
        <begin position="2597"/>
        <end position="2638"/>
    </location>
</feature>
<feature type="region of interest" description="Disordered" evidence="7">
    <location>
        <begin position="219"/>
        <end position="244"/>
    </location>
</feature>
<feature type="compositionally biased region" description="Basic and acidic residues" evidence="7">
    <location>
        <begin position="460"/>
        <end position="471"/>
    </location>
</feature>
<dbReference type="RefSeq" id="XP_029218152.1">
    <property type="nucleotide sequence ID" value="XM_029365668.1"/>
</dbReference>
<evidence type="ECO:0000256" key="2">
    <source>
        <dbReference type="ARBA" id="ARBA00022737"/>
    </source>
</evidence>
<feature type="compositionally biased region" description="Polar residues" evidence="7">
    <location>
        <begin position="1196"/>
        <end position="1205"/>
    </location>
</feature>
<feature type="compositionally biased region" description="Basic and acidic residues" evidence="7">
    <location>
        <begin position="2597"/>
        <end position="2607"/>
    </location>
</feature>
<dbReference type="GO" id="GO:0007010">
    <property type="term" value="P:cytoskeleton organization"/>
    <property type="evidence" value="ECO:0007669"/>
    <property type="project" value="TreeGrafter"/>
</dbReference>
<feature type="compositionally biased region" description="Low complexity" evidence="7">
    <location>
        <begin position="1476"/>
        <end position="1490"/>
    </location>
</feature>
<feature type="compositionally biased region" description="Basic and acidic residues" evidence="7">
    <location>
        <begin position="3167"/>
        <end position="3184"/>
    </location>
</feature>
<feature type="compositionally biased region" description="Low complexity" evidence="7">
    <location>
        <begin position="2734"/>
        <end position="2763"/>
    </location>
</feature>
<feature type="region of interest" description="Disordered" evidence="7">
    <location>
        <begin position="1028"/>
        <end position="1105"/>
    </location>
</feature>
<feature type="compositionally biased region" description="Polar residues" evidence="7">
    <location>
        <begin position="2706"/>
        <end position="2724"/>
    </location>
</feature>
<feature type="coiled-coil region" evidence="6">
    <location>
        <begin position="1247"/>
        <end position="1274"/>
    </location>
</feature>
<feature type="compositionally biased region" description="Low complexity" evidence="7">
    <location>
        <begin position="4238"/>
        <end position="4250"/>
    </location>
</feature>
<dbReference type="VEuPathDB" id="ToxoDB:BESB_072950"/>
<feature type="compositionally biased region" description="Basic and acidic residues" evidence="7">
    <location>
        <begin position="3145"/>
        <end position="3160"/>
    </location>
</feature>
<feature type="compositionally biased region" description="Low complexity" evidence="7">
    <location>
        <begin position="1458"/>
        <end position="1468"/>
    </location>
</feature>
<dbReference type="Gene3D" id="2.130.10.10">
    <property type="entry name" value="YVTN repeat-like/Quinoprotein amine dehydrogenase"/>
    <property type="match status" value="1"/>
</dbReference>
<feature type="region of interest" description="Disordered" evidence="7">
    <location>
        <begin position="3913"/>
        <end position="3943"/>
    </location>
</feature>
<feature type="region of interest" description="Disordered" evidence="7">
    <location>
        <begin position="604"/>
        <end position="671"/>
    </location>
</feature>
<feature type="region of interest" description="Disordered" evidence="7">
    <location>
        <begin position="2679"/>
        <end position="2767"/>
    </location>
</feature>
<evidence type="ECO:0000256" key="3">
    <source>
        <dbReference type="ARBA" id="ARBA00023117"/>
    </source>
</evidence>
<feature type="compositionally biased region" description="Basic and acidic residues" evidence="7">
    <location>
        <begin position="2381"/>
        <end position="2408"/>
    </location>
</feature>
<keyword evidence="6" id="KW-0175">Coiled coil</keyword>
<feature type="compositionally biased region" description="Basic residues" evidence="7">
    <location>
        <begin position="3741"/>
        <end position="3763"/>
    </location>
</feature>
<dbReference type="PROSITE" id="PS00678">
    <property type="entry name" value="WD_REPEATS_1"/>
    <property type="match status" value="1"/>
</dbReference>
<feature type="region of interest" description="Disordered" evidence="7">
    <location>
        <begin position="3121"/>
        <end position="3214"/>
    </location>
</feature>
<dbReference type="InterPro" id="IPR001680">
    <property type="entry name" value="WD40_rpt"/>
</dbReference>
<dbReference type="SUPFAM" id="SSF47370">
    <property type="entry name" value="Bromodomain"/>
    <property type="match status" value="1"/>
</dbReference>
<dbReference type="Gene3D" id="3.30.40.10">
    <property type="entry name" value="Zinc/RING finger domain, C3HC4 (zinc finger)"/>
    <property type="match status" value="1"/>
</dbReference>
<name>A0A2A9MEP2_BESBE</name>
<feature type="region of interest" description="Disordered" evidence="7">
    <location>
        <begin position="2004"/>
        <end position="2041"/>
    </location>
</feature>
<proteinExistence type="predicted"/>
<dbReference type="InterPro" id="IPR013083">
    <property type="entry name" value="Znf_RING/FYVE/PHD"/>
</dbReference>
<evidence type="ECO:0000313" key="9">
    <source>
        <dbReference type="EMBL" id="PFH34143.1"/>
    </source>
</evidence>
<feature type="region of interest" description="Disordered" evidence="7">
    <location>
        <begin position="296"/>
        <end position="316"/>
    </location>
</feature>
<dbReference type="PANTHER" id="PTHR16266">
    <property type="entry name" value="WD REPEAT DOMAIN 9"/>
    <property type="match status" value="1"/>
</dbReference>
<dbReference type="GO" id="GO:0008360">
    <property type="term" value="P:regulation of cell shape"/>
    <property type="evidence" value="ECO:0007669"/>
    <property type="project" value="TreeGrafter"/>
</dbReference>
<feature type="compositionally biased region" description="Low complexity" evidence="7">
    <location>
        <begin position="380"/>
        <end position="403"/>
    </location>
</feature>
<feature type="region of interest" description="Disordered" evidence="7">
    <location>
        <begin position="3729"/>
        <end position="3811"/>
    </location>
</feature>
<evidence type="ECO:0000256" key="4">
    <source>
        <dbReference type="PROSITE-ProRule" id="PRU00035"/>
    </source>
</evidence>
<feature type="region of interest" description="Disordered" evidence="7">
    <location>
        <begin position="1"/>
        <end position="56"/>
    </location>
</feature>
<feature type="region of interest" description="Disordered" evidence="7">
    <location>
        <begin position="1274"/>
        <end position="1312"/>
    </location>
</feature>
<dbReference type="InterPro" id="IPR052060">
    <property type="entry name" value="Bromo_WD_repeat"/>
</dbReference>
<feature type="compositionally biased region" description="Basic and acidic residues" evidence="7">
    <location>
        <begin position="2158"/>
        <end position="2182"/>
    </location>
</feature>
<feature type="compositionally biased region" description="Gly residues" evidence="7">
    <location>
        <begin position="1572"/>
        <end position="1582"/>
    </location>
</feature>
<feature type="compositionally biased region" description="Basic and acidic residues" evidence="7">
    <location>
        <begin position="4050"/>
        <end position="4069"/>
    </location>
</feature>